<evidence type="ECO:0000313" key="3">
    <source>
        <dbReference type="Proteomes" id="UP000014568"/>
    </source>
</evidence>
<dbReference type="NCBIfam" id="NF040519">
    <property type="entry name" value="Sbal_3080_fam"/>
    <property type="match status" value="1"/>
</dbReference>
<feature type="signal peptide" evidence="1">
    <location>
        <begin position="1"/>
        <end position="21"/>
    </location>
</feature>
<proteinExistence type="predicted"/>
<evidence type="ECO:0008006" key="4">
    <source>
        <dbReference type="Google" id="ProtNLM"/>
    </source>
</evidence>
<evidence type="ECO:0000256" key="1">
    <source>
        <dbReference type="SAM" id="SignalP"/>
    </source>
</evidence>
<name>S3MVT6_9GAMM</name>
<evidence type="ECO:0000313" key="2">
    <source>
        <dbReference type="EMBL" id="EPF71612.1"/>
    </source>
</evidence>
<feature type="chain" id="PRO_5004523537" description="Lipoprotein" evidence="1">
    <location>
        <begin position="22"/>
        <end position="152"/>
    </location>
</feature>
<dbReference type="EMBL" id="ATGI01000032">
    <property type="protein sequence ID" value="EPF71612.1"/>
    <property type="molecule type" value="Genomic_DNA"/>
</dbReference>
<dbReference type="OrthoDB" id="6708210at2"/>
<keyword evidence="3" id="KW-1185">Reference proteome</keyword>
<keyword evidence="1" id="KW-0732">Signal</keyword>
<dbReference type="AlphaFoldDB" id="S3MVT6"/>
<dbReference type="PROSITE" id="PS51257">
    <property type="entry name" value="PROKAR_LIPOPROTEIN"/>
    <property type="match status" value="1"/>
</dbReference>
<dbReference type="eggNOG" id="ENOG5032T55">
    <property type="taxonomic scope" value="Bacteria"/>
</dbReference>
<gene>
    <name evidence="2" type="ORF">F945_02645</name>
</gene>
<reference evidence="2 3" key="1">
    <citation type="submission" date="2013-06" db="EMBL/GenBank/DDBJ databases">
        <title>The Genome Sequence of Acinetobacter rudis CIP 110305.</title>
        <authorList>
            <consortium name="The Broad Institute Genome Sequencing Platform"/>
            <consortium name="The Broad Institute Genome Sequencing Center for Infectious Disease"/>
            <person name="Cerqueira G."/>
            <person name="Feldgarden M."/>
            <person name="Courvalin P."/>
            <person name="Perichon B."/>
            <person name="Grillot-Courvalin C."/>
            <person name="Clermont D."/>
            <person name="Rocha E."/>
            <person name="Yoon E.-J."/>
            <person name="Nemec A."/>
            <person name="Young S.K."/>
            <person name="Zeng Q."/>
            <person name="Gargeya S."/>
            <person name="Fitzgerald M."/>
            <person name="Abouelleil A."/>
            <person name="Alvarado L."/>
            <person name="Berlin A.M."/>
            <person name="Chapman S.B."/>
            <person name="Dewar J."/>
            <person name="Goldberg J."/>
            <person name="Griggs A."/>
            <person name="Gujja S."/>
            <person name="Hansen M."/>
            <person name="Howarth C."/>
            <person name="Imamovic A."/>
            <person name="Larimer J."/>
            <person name="McCowan C."/>
            <person name="Murphy C."/>
            <person name="Pearson M."/>
            <person name="Priest M."/>
            <person name="Roberts A."/>
            <person name="Saif S."/>
            <person name="Shea T."/>
            <person name="Sykes S."/>
            <person name="Wortman J."/>
            <person name="Nusbaum C."/>
            <person name="Birren B."/>
        </authorList>
    </citation>
    <scope>NUCLEOTIDE SEQUENCE [LARGE SCALE GENOMIC DNA]</scope>
    <source>
        <strain evidence="2 3">CIP 110305</strain>
    </source>
</reference>
<dbReference type="RefSeq" id="WP_016657041.1">
    <property type="nucleotide sequence ID" value="NZ_KE340353.1"/>
</dbReference>
<dbReference type="STRING" id="632955.GCA_000829675_00407"/>
<dbReference type="HOGENOM" id="CLU_116660_2_0_6"/>
<dbReference type="Proteomes" id="UP000014568">
    <property type="component" value="Unassembled WGS sequence"/>
</dbReference>
<accession>S3MVT6</accession>
<protein>
    <recommendedName>
        <fullName evidence="4">Lipoprotein</fullName>
    </recommendedName>
</protein>
<sequence length="152" mass="16793">MKNIFLLALLGVGLSGCTAIQVNNVTGFNPDSIRQVCVVHNPKVIIKDFDNLVEKSFERYGVDAKTVKESDDLSLCQTTLNYTALRSWDLAPYMVSAQFNLIQGGRQVSEASFRLKGNGGMALNKWRSTETKINELVDQLLNKAPKKVAGNE</sequence>
<organism evidence="2 3">
    <name type="scientific">Acinetobacter rudis CIP 110305</name>
    <dbReference type="NCBI Taxonomy" id="421052"/>
    <lineage>
        <taxon>Bacteria</taxon>
        <taxon>Pseudomonadati</taxon>
        <taxon>Pseudomonadota</taxon>
        <taxon>Gammaproteobacteria</taxon>
        <taxon>Moraxellales</taxon>
        <taxon>Moraxellaceae</taxon>
        <taxon>Acinetobacter</taxon>
    </lineage>
</organism>
<dbReference type="PATRIC" id="fig|421052.3.peg.2582"/>
<comment type="caution">
    <text evidence="2">The sequence shown here is derived from an EMBL/GenBank/DDBJ whole genome shotgun (WGS) entry which is preliminary data.</text>
</comment>